<feature type="compositionally biased region" description="Pro residues" evidence="3">
    <location>
        <begin position="394"/>
        <end position="404"/>
    </location>
</feature>
<feature type="compositionally biased region" description="Basic residues" evidence="3">
    <location>
        <begin position="477"/>
        <end position="486"/>
    </location>
</feature>
<dbReference type="InterPro" id="IPR052305">
    <property type="entry name" value="TransReg_TumorExp"/>
</dbReference>
<dbReference type="Proteomes" id="UP000007635">
    <property type="component" value="Chromosome X"/>
</dbReference>
<dbReference type="PANTHER" id="PTHR23251">
    <property type="entry name" value="LYSINE-RICH CEACAM1 CO-ISOLATED PROTEIN LYRIC PROTEIN"/>
    <property type="match status" value="1"/>
</dbReference>
<protein>
    <submittedName>
        <fullName evidence="4">Metadherin a</fullName>
    </submittedName>
</protein>
<organism evidence="4 5">
    <name type="scientific">Gasterosteus aculeatus aculeatus</name>
    <name type="common">three-spined stickleback</name>
    <dbReference type="NCBI Taxonomy" id="481459"/>
    <lineage>
        <taxon>Eukaryota</taxon>
        <taxon>Metazoa</taxon>
        <taxon>Chordata</taxon>
        <taxon>Craniata</taxon>
        <taxon>Vertebrata</taxon>
        <taxon>Euteleostomi</taxon>
        <taxon>Actinopterygii</taxon>
        <taxon>Neopterygii</taxon>
        <taxon>Teleostei</taxon>
        <taxon>Neoteleostei</taxon>
        <taxon>Acanthomorphata</taxon>
        <taxon>Eupercaria</taxon>
        <taxon>Perciformes</taxon>
        <taxon>Cottioidei</taxon>
        <taxon>Gasterosteales</taxon>
        <taxon>Gasterosteidae</taxon>
        <taxon>Gasterosteus</taxon>
    </lineage>
</organism>
<dbReference type="GO" id="GO:0006357">
    <property type="term" value="P:regulation of transcription by RNA polymerase II"/>
    <property type="evidence" value="ECO:0007669"/>
    <property type="project" value="TreeGrafter"/>
</dbReference>
<feature type="region of interest" description="Disordered" evidence="3">
    <location>
        <begin position="350"/>
        <end position="486"/>
    </location>
</feature>
<dbReference type="Ensembl" id="ENSGACT00000004722.2">
    <property type="protein sequence ID" value="ENSGACP00000004708.2"/>
    <property type="gene ID" value="ENSGACG00000003591.2"/>
</dbReference>
<dbReference type="GO" id="GO:0005634">
    <property type="term" value="C:nucleus"/>
    <property type="evidence" value="ECO:0007669"/>
    <property type="project" value="UniProtKB-SubCell"/>
</dbReference>
<dbReference type="eggNOG" id="ENOG502QU7P">
    <property type="taxonomic scope" value="Eukaryota"/>
</dbReference>
<dbReference type="Bgee" id="ENSGACG00000003591">
    <property type="expression patterns" value="Expressed in head kidney and 13 other cell types or tissues"/>
</dbReference>
<accession>G3NHA0</accession>
<dbReference type="PANTHER" id="PTHR23251:SF0">
    <property type="entry name" value="PROTEIN LYRIC"/>
    <property type="match status" value="1"/>
</dbReference>
<feature type="region of interest" description="Disordered" evidence="3">
    <location>
        <begin position="75"/>
        <end position="125"/>
    </location>
</feature>
<comment type="subcellular location">
    <subcellularLocation>
        <location evidence="1">Nucleus</location>
    </subcellularLocation>
</comment>
<dbReference type="GO" id="GO:0045766">
    <property type="term" value="P:positive regulation of angiogenesis"/>
    <property type="evidence" value="ECO:0007669"/>
    <property type="project" value="InterPro"/>
</dbReference>
<dbReference type="CTD" id="368910"/>
<evidence type="ECO:0000313" key="5">
    <source>
        <dbReference type="Proteomes" id="UP000007635"/>
    </source>
</evidence>
<dbReference type="InParanoid" id="G3NHA0"/>
<reference evidence="4 5" key="1">
    <citation type="journal article" date="2021" name="G3 (Bethesda)">
        <title>Improved contiguity of the threespine stickleback genome using long-read sequencing.</title>
        <authorList>
            <person name="Nath S."/>
            <person name="Shaw D.E."/>
            <person name="White M.A."/>
        </authorList>
    </citation>
    <scope>NUCLEOTIDE SEQUENCE [LARGE SCALE GENOMIC DNA]</scope>
    <source>
        <strain evidence="4 5">Lake Benthic</strain>
    </source>
</reference>
<dbReference type="KEGG" id="gat:120826237"/>
<feature type="compositionally biased region" description="Polar residues" evidence="3">
    <location>
        <begin position="245"/>
        <end position="257"/>
    </location>
</feature>
<dbReference type="GO" id="GO:0043123">
    <property type="term" value="P:positive regulation of canonical NF-kappaB signal transduction"/>
    <property type="evidence" value="ECO:0007669"/>
    <property type="project" value="InterPro"/>
</dbReference>
<reference evidence="4" key="2">
    <citation type="submission" date="2025-08" db="UniProtKB">
        <authorList>
            <consortium name="Ensembl"/>
        </authorList>
    </citation>
    <scope>IDENTIFICATION</scope>
</reference>
<dbReference type="GO" id="GO:0003712">
    <property type="term" value="F:transcription coregulator activity"/>
    <property type="evidence" value="ECO:0007669"/>
    <property type="project" value="TreeGrafter"/>
</dbReference>
<dbReference type="STRING" id="69293.ENSGACP00000004708"/>
<dbReference type="GO" id="GO:0043066">
    <property type="term" value="P:negative regulation of apoptotic process"/>
    <property type="evidence" value="ECO:0007669"/>
    <property type="project" value="InterPro"/>
</dbReference>
<feature type="compositionally biased region" description="Basic and acidic residues" evidence="3">
    <location>
        <begin position="368"/>
        <end position="384"/>
    </location>
</feature>
<dbReference type="Pfam" id="PF15686">
    <property type="entry name" value="LYRIC"/>
    <property type="match status" value="1"/>
</dbReference>
<proteinExistence type="predicted"/>
<dbReference type="InterPro" id="IPR031402">
    <property type="entry name" value="LYRIC"/>
</dbReference>
<dbReference type="OMA" id="NPVSFSM"/>
<feature type="region of interest" description="Disordered" evidence="3">
    <location>
        <begin position="169"/>
        <end position="318"/>
    </location>
</feature>
<dbReference type="AlphaFoldDB" id="G3NHA0"/>
<dbReference type="RefSeq" id="XP_040044283.1">
    <property type="nucleotide sequence ID" value="XM_040188349.1"/>
</dbReference>
<evidence type="ECO:0000256" key="3">
    <source>
        <dbReference type="SAM" id="MobiDB-lite"/>
    </source>
</evidence>
<dbReference type="GeneTree" id="ENSGT00940000154181"/>
<sequence length="486" mass="52373">MTRDLRGAALEKAELLSGHLKELVSTGQQYVRDRFGVDLGLNPDVYPTWVILSTATVGLLLLLRLSWAAACGGRFAGKKRGSPDPRGAGEPGKAQTPKPEEQKKRNKKKPLDKNTQSNGQPVAAAQDAVKVKATVVVPKPAPQVKTQKVPEVQAAVQVMKNKKKTKTIVKPAVKPAQLVSTNDGKETDDAGNWETKVSNREKKQQRRKDRGPEDSGSPGGLQAPKGNVETPAATARVNTKKNRGNTEPLQSRTAGKSETTRRAVSSARREEPSVNGGGWTDASRQTGSGVPAATHYRAAPRPQTWGQETPAAWSGIDGRKKADINPVTFSMLGPNATAVSLETISNSMEWAKPPDVDNEWSGYNGKAAADHSCDWNAPEEHWGNYEEPPVLVTPAPPLKEPPVPNKVSEDEKDAEDPSGGGDKSKKKRKKKQKTEEEAASEAQTVSTVPLVNAKAKPQEPNASAKKCEQAAEPPKPSQKKKVRRET</sequence>
<evidence type="ECO:0000313" key="4">
    <source>
        <dbReference type="Ensembl" id="ENSGACP00000004708.2"/>
    </source>
</evidence>
<evidence type="ECO:0000256" key="1">
    <source>
        <dbReference type="ARBA" id="ARBA00004123"/>
    </source>
</evidence>
<name>G3NHA0_GASAC</name>
<keyword evidence="5" id="KW-1185">Reference proteome</keyword>
<reference evidence="4" key="3">
    <citation type="submission" date="2025-09" db="UniProtKB">
        <authorList>
            <consortium name="Ensembl"/>
        </authorList>
    </citation>
    <scope>IDENTIFICATION</scope>
</reference>
<keyword evidence="2" id="KW-0539">Nucleus</keyword>
<dbReference type="GeneID" id="120826237"/>
<evidence type="ECO:0000256" key="2">
    <source>
        <dbReference type="ARBA" id="ARBA00023242"/>
    </source>
</evidence>